<dbReference type="InterPro" id="IPR001128">
    <property type="entry name" value="Cyt_P450"/>
</dbReference>
<protein>
    <submittedName>
        <fullName evidence="15">Cytochrome P450</fullName>
    </submittedName>
</protein>
<dbReference type="InterPro" id="IPR017972">
    <property type="entry name" value="Cyt_P450_CS"/>
</dbReference>
<evidence type="ECO:0000256" key="2">
    <source>
        <dbReference type="ARBA" id="ARBA00004167"/>
    </source>
</evidence>
<dbReference type="GO" id="GO:0016020">
    <property type="term" value="C:membrane"/>
    <property type="evidence" value="ECO:0007669"/>
    <property type="project" value="UniProtKB-SubCell"/>
</dbReference>
<dbReference type="SUPFAM" id="SSF48264">
    <property type="entry name" value="Cytochrome P450"/>
    <property type="match status" value="1"/>
</dbReference>
<keyword evidence="12" id="KW-0472">Membrane</keyword>
<dbReference type="PANTHER" id="PTHR46300:SF7">
    <property type="entry name" value="P450, PUTATIVE (EUROFUNG)-RELATED"/>
    <property type="match status" value="1"/>
</dbReference>
<evidence type="ECO:0000256" key="3">
    <source>
        <dbReference type="ARBA" id="ARBA00005179"/>
    </source>
</evidence>
<evidence type="ECO:0000256" key="5">
    <source>
        <dbReference type="ARBA" id="ARBA00022617"/>
    </source>
</evidence>
<dbReference type="CDD" id="cd11065">
    <property type="entry name" value="CYP64-like"/>
    <property type="match status" value="1"/>
</dbReference>
<dbReference type="STRING" id="1353009.A0A1Y2IF39"/>
<sequence>MELFEMTTALIATATATLITLLWLCVRGLASERRQPPGPKPKPFIGNLTDLPSGPHEWLEYAKMSRKYCSDVLFFKVLGTPLLVINTFEAARELLEKKGALYSDRPRMVMIKELMRWDWNLILMSYGKRFTAYRRVVQQEFQPNAVPRLHHSVMAREVLALLHRLLEAPEDLVEHLKHLAGGIIMMVTYGHEVKSVTDKYVAIAEAVREHAEARPGIELVDVLPPLKYLPTWFPGASFHRVARVARELSFRMRTEPFEMVKTRMAAGTAVPCMATRLLSQDLVCEDVDPEEFIKNCCGVVYSAGADTTTAALRNFTLAMMAYPEIQGKAQGELDRVVGRDRLPTFNDSAHLPYIWRIVKESLRWKAVSALGVPHATLDNDEYHGGYIPKGATVLANIYGMLHDESIYSNPDDFNPDRYLPTPEKPHGEPDPMRAAFGFGRRICPGRFFAEDSLFIAIASMLHVFTISTPEGTDGAEVVRNVTWSSGLVSHPSPFPFRFTLRFESARAVVHSTQL</sequence>
<dbReference type="GO" id="GO:0020037">
    <property type="term" value="F:heme binding"/>
    <property type="evidence" value="ECO:0007669"/>
    <property type="project" value="InterPro"/>
</dbReference>
<evidence type="ECO:0000256" key="4">
    <source>
        <dbReference type="ARBA" id="ARBA00010617"/>
    </source>
</evidence>
<comment type="pathway">
    <text evidence="3">Secondary metabolite biosynthesis.</text>
</comment>
<keyword evidence="8" id="KW-1133">Transmembrane helix</keyword>
<evidence type="ECO:0000256" key="1">
    <source>
        <dbReference type="ARBA" id="ARBA00001971"/>
    </source>
</evidence>
<keyword evidence="6" id="KW-0812">Transmembrane</keyword>
<evidence type="ECO:0000313" key="15">
    <source>
        <dbReference type="EMBL" id="OSC99152.1"/>
    </source>
</evidence>
<comment type="subcellular location">
    <subcellularLocation>
        <location evidence="2">Membrane</location>
        <topology evidence="2">Single-pass membrane protein</topology>
    </subcellularLocation>
</comment>
<dbReference type="EMBL" id="KZ084130">
    <property type="protein sequence ID" value="OSC99152.1"/>
    <property type="molecule type" value="Genomic_DNA"/>
</dbReference>
<feature type="binding site" description="axial binding residue" evidence="13">
    <location>
        <position position="443"/>
    </location>
    <ligand>
        <name>heme</name>
        <dbReference type="ChEBI" id="CHEBI:30413"/>
    </ligand>
    <ligandPart>
        <name>Fe</name>
        <dbReference type="ChEBI" id="CHEBI:18248"/>
    </ligandPart>
</feature>
<dbReference type="GO" id="GO:0004497">
    <property type="term" value="F:monooxygenase activity"/>
    <property type="evidence" value="ECO:0007669"/>
    <property type="project" value="UniProtKB-KW"/>
</dbReference>
<keyword evidence="5 13" id="KW-0349">Heme</keyword>
<evidence type="ECO:0000256" key="8">
    <source>
        <dbReference type="ARBA" id="ARBA00022989"/>
    </source>
</evidence>
<evidence type="ECO:0000256" key="11">
    <source>
        <dbReference type="ARBA" id="ARBA00023033"/>
    </source>
</evidence>
<keyword evidence="7 13" id="KW-0479">Metal-binding</keyword>
<evidence type="ECO:0000256" key="9">
    <source>
        <dbReference type="ARBA" id="ARBA00023002"/>
    </source>
</evidence>
<dbReference type="OrthoDB" id="2789670at2759"/>
<dbReference type="PROSITE" id="PS00086">
    <property type="entry name" value="CYTOCHROME_P450"/>
    <property type="match status" value="1"/>
</dbReference>
<keyword evidence="9 14" id="KW-0560">Oxidoreductase</keyword>
<proteinExistence type="inferred from homology"/>
<evidence type="ECO:0000256" key="7">
    <source>
        <dbReference type="ARBA" id="ARBA00022723"/>
    </source>
</evidence>
<dbReference type="InterPro" id="IPR036396">
    <property type="entry name" value="Cyt_P450_sf"/>
</dbReference>
<keyword evidence="16" id="KW-1185">Reference proteome</keyword>
<organism evidence="15 16">
    <name type="scientific">Trametes coccinea (strain BRFM310)</name>
    <name type="common">Pycnoporus coccineus</name>
    <dbReference type="NCBI Taxonomy" id="1353009"/>
    <lineage>
        <taxon>Eukaryota</taxon>
        <taxon>Fungi</taxon>
        <taxon>Dikarya</taxon>
        <taxon>Basidiomycota</taxon>
        <taxon>Agaricomycotina</taxon>
        <taxon>Agaricomycetes</taxon>
        <taxon>Polyporales</taxon>
        <taxon>Polyporaceae</taxon>
        <taxon>Trametes</taxon>
    </lineage>
</organism>
<dbReference type="PRINTS" id="PR00463">
    <property type="entry name" value="EP450I"/>
</dbReference>
<accession>A0A1Y2IF39</accession>
<dbReference type="PRINTS" id="PR00385">
    <property type="entry name" value="P450"/>
</dbReference>
<dbReference type="InterPro" id="IPR002401">
    <property type="entry name" value="Cyt_P450_E_grp-I"/>
</dbReference>
<dbReference type="InterPro" id="IPR050364">
    <property type="entry name" value="Cytochrome_P450_fung"/>
</dbReference>
<gene>
    <name evidence="15" type="ORF">PYCCODRAFT_1453919</name>
</gene>
<reference evidence="15 16" key="1">
    <citation type="journal article" date="2015" name="Biotechnol. Biofuels">
        <title>Enhanced degradation of softwood versus hardwood by the white-rot fungus Pycnoporus coccineus.</title>
        <authorList>
            <person name="Couturier M."/>
            <person name="Navarro D."/>
            <person name="Chevret D."/>
            <person name="Henrissat B."/>
            <person name="Piumi F."/>
            <person name="Ruiz-Duenas F.J."/>
            <person name="Martinez A.T."/>
            <person name="Grigoriev I.V."/>
            <person name="Riley R."/>
            <person name="Lipzen A."/>
            <person name="Berrin J.G."/>
            <person name="Master E.R."/>
            <person name="Rosso M.N."/>
        </authorList>
    </citation>
    <scope>NUCLEOTIDE SEQUENCE [LARGE SCALE GENOMIC DNA]</scope>
    <source>
        <strain evidence="15 16">BRFM310</strain>
    </source>
</reference>
<comment type="similarity">
    <text evidence="4 14">Belongs to the cytochrome P450 family.</text>
</comment>
<dbReference type="GO" id="GO:0005506">
    <property type="term" value="F:iron ion binding"/>
    <property type="evidence" value="ECO:0007669"/>
    <property type="project" value="InterPro"/>
</dbReference>
<evidence type="ECO:0000313" key="16">
    <source>
        <dbReference type="Proteomes" id="UP000193067"/>
    </source>
</evidence>
<keyword evidence="10 13" id="KW-0408">Iron</keyword>
<dbReference type="GO" id="GO:0016705">
    <property type="term" value="F:oxidoreductase activity, acting on paired donors, with incorporation or reduction of molecular oxygen"/>
    <property type="evidence" value="ECO:0007669"/>
    <property type="project" value="InterPro"/>
</dbReference>
<dbReference type="Gene3D" id="1.10.630.10">
    <property type="entry name" value="Cytochrome P450"/>
    <property type="match status" value="1"/>
</dbReference>
<dbReference type="PANTHER" id="PTHR46300">
    <property type="entry name" value="P450, PUTATIVE (EUROFUNG)-RELATED-RELATED"/>
    <property type="match status" value="1"/>
</dbReference>
<keyword evidence="11 14" id="KW-0503">Monooxygenase</keyword>
<evidence type="ECO:0000256" key="6">
    <source>
        <dbReference type="ARBA" id="ARBA00022692"/>
    </source>
</evidence>
<evidence type="ECO:0000256" key="13">
    <source>
        <dbReference type="PIRSR" id="PIRSR602401-1"/>
    </source>
</evidence>
<dbReference type="Pfam" id="PF00067">
    <property type="entry name" value="p450"/>
    <property type="match status" value="1"/>
</dbReference>
<comment type="cofactor">
    <cofactor evidence="1 13">
        <name>heme</name>
        <dbReference type="ChEBI" id="CHEBI:30413"/>
    </cofactor>
</comment>
<dbReference type="Proteomes" id="UP000193067">
    <property type="component" value="Unassembled WGS sequence"/>
</dbReference>
<name>A0A1Y2IF39_TRAC3</name>
<dbReference type="AlphaFoldDB" id="A0A1Y2IF39"/>
<evidence type="ECO:0000256" key="14">
    <source>
        <dbReference type="RuleBase" id="RU000461"/>
    </source>
</evidence>
<evidence type="ECO:0000256" key="12">
    <source>
        <dbReference type="ARBA" id="ARBA00023136"/>
    </source>
</evidence>
<evidence type="ECO:0000256" key="10">
    <source>
        <dbReference type="ARBA" id="ARBA00023004"/>
    </source>
</evidence>